<feature type="region of interest" description="Disordered" evidence="1">
    <location>
        <begin position="1"/>
        <end position="22"/>
    </location>
</feature>
<name>A0A8H7DHR2_9AGAR</name>
<organism evidence="2 3">
    <name type="scientific">Mycena venus</name>
    <dbReference type="NCBI Taxonomy" id="2733690"/>
    <lineage>
        <taxon>Eukaryota</taxon>
        <taxon>Fungi</taxon>
        <taxon>Dikarya</taxon>
        <taxon>Basidiomycota</taxon>
        <taxon>Agaricomycotina</taxon>
        <taxon>Agaricomycetes</taxon>
        <taxon>Agaricomycetidae</taxon>
        <taxon>Agaricales</taxon>
        <taxon>Marasmiineae</taxon>
        <taxon>Mycenaceae</taxon>
        <taxon>Mycena</taxon>
    </lineage>
</organism>
<dbReference type="Pfam" id="PF18759">
    <property type="entry name" value="Plavaka"/>
    <property type="match status" value="1"/>
</dbReference>
<dbReference type="Proteomes" id="UP000620124">
    <property type="component" value="Unassembled WGS sequence"/>
</dbReference>
<evidence type="ECO:0000313" key="2">
    <source>
        <dbReference type="EMBL" id="KAF7372688.1"/>
    </source>
</evidence>
<sequence length="316" mass="34096">MPPGSDSSAIGGIQSDVDDGDERDYTVEVTENAMFARAKVTSIAGIVETDAPGLVASSARRHGGDKIKKADIKLTDIPDEIRSQFKTRFTPPLLSFVGTIRGWEDASTSDVIQIWNDVFPDYAVSTEDPRDNQLVLVNVITKLAQDKVDGWRNKLGTAGVAVWNRAGNRAVYGHGRDQDGRVSTRPSHYGPAGASERPHGTVTVTVLRCRIPCGTVTVASPSSSTRCADGHFRRAIYGLGPYIADYPEQALLTCIVQGYCPRCLSPAHDLDRDSPRRCAEHTDALLGGCTLKELWDDFGIVGGIIVSLSYHSALPA</sequence>
<dbReference type="AlphaFoldDB" id="A0A8H7DHR2"/>
<feature type="region of interest" description="Disordered" evidence="1">
    <location>
        <begin position="173"/>
        <end position="198"/>
    </location>
</feature>
<evidence type="ECO:0000256" key="1">
    <source>
        <dbReference type="SAM" id="MobiDB-lite"/>
    </source>
</evidence>
<dbReference type="OrthoDB" id="3237371at2759"/>
<protein>
    <submittedName>
        <fullName evidence="2">Uncharacterized protein</fullName>
    </submittedName>
</protein>
<evidence type="ECO:0000313" key="3">
    <source>
        <dbReference type="Proteomes" id="UP000620124"/>
    </source>
</evidence>
<comment type="caution">
    <text evidence="2">The sequence shown here is derived from an EMBL/GenBank/DDBJ whole genome shotgun (WGS) entry which is preliminary data.</text>
</comment>
<gene>
    <name evidence="2" type="ORF">MVEN_00132200</name>
</gene>
<dbReference type="EMBL" id="JACAZI010000001">
    <property type="protein sequence ID" value="KAF7372688.1"/>
    <property type="molecule type" value="Genomic_DNA"/>
</dbReference>
<accession>A0A8H7DHR2</accession>
<proteinExistence type="predicted"/>
<keyword evidence="3" id="KW-1185">Reference proteome</keyword>
<dbReference type="InterPro" id="IPR041078">
    <property type="entry name" value="Plavaka"/>
</dbReference>
<reference evidence="2" key="1">
    <citation type="submission" date="2020-05" db="EMBL/GenBank/DDBJ databases">
        <title>Mycena genomes resolve the evolution of fungal bioluminescence.</title>
        <authorList>
            <person name="Tsai I.J."/>
        </authorList>
    </citation>
    <scope>NUCLEOTIDE SEQUENCE</scope>
    <source>
        <strain evidence="2">CCC161011</strain>
    </source>
</reference>